<evidence type="ECO:0000313" key="2">
    <source>
        <dbReference type="Proteomes" id="UP000250918"/>
    </source>
</evidence>
<evidence type="ECO:0000313" key="1">
    <source>
        <dbReference type="EMBL" id="PWB72145.1"/>
    </source>
</evidence>
<proteinExistence type="predicted"/>
<protein>
    <submittedName>
        <fullName evidence="1">Uncharacterized protein</fullName>
    </submittedName>
</protein>
<dbReference type="AlphaFoldDB" id="A0A855X6H0"/>
<name>A0A855X6H0_9BACT</name>
<comment type="caution">
    <text evidence="1">The sequence shown here is derived from an EMBL/GenBank/DDBJ whole genome shotgun (WGS) entry which is preliminary data.</text>
</comment>
<dbReference type="Proteomes" id="UP000250918">
    <property type="component" value="Unassembled WGS sequence"/>
</dbReference>
<feature type="non-terminal residue" evidence="1">
    <location>
        <position position="156"/>
    </location>
</feature>
<reference evidence="1 2" key="1">
    <citation type="journal article" date="2018" name="ISME J.">
        <title>A methanotrophic archaeon couples anaerobic oxidation of methane to Fe(III) reduction.</title>
        <authorList>
            <person name="Cai C."/>
            <person name="Leu A.O."/>
            <person name="Xie G.J."/>
            <person name="Guo J."/>
            <person name="Feng Y."/>
            <person name="Zhao J.X."/>
            <person name="Tyson G.W."/>
            <person name="Yuan Z."/>
            <person name="Hu S."/>
        </authorList>
    </citation>
    <scope>NUCLEOTIDE SEQUENCE [LARGE SCALE GENOMIC DNA]</scope>
    <source>
        <strain evidence="1">FeB_12</strain>
    </source>
</reference>
<gene>
    <name evidence="1" type="ORF">C3F09_07005</name>
</gene>
<accession>A0A855X6H0</accession>
<organism evidence="1 2">
    <name type="scientific">candidate division GN15 bacterium</name>
    <dbReference type="NCBI Taxonomy" id="2072418"/>
    <lineage>
        <taxon>Bacteria</taxon>
        <taxon>candidate division GN15</taxon>
    </lineage>
</organism>
<dbReference type="EMBL" id="PQAP01000095">
    <property type="protein sequence ID" value="PWB72145.1"/>
    <property type="molecule type" value="Genomic_DNA"/>
</dbReference>
<sequence length="156" mass="17067">MRILLSRIYTPCWWCFWLVCIVTAANVGGTPALTIRAEQVQVNRFDATGLLGVYIRNTTDTVVGYQFWLKLDRPDIALLEEAFDTAGTLSSGWDLVHVRSISGSGVDAMVVGLANDITREGAGAPIAPSDAERLLVRIPFRVQAIPDSMTDRTAKV</sequence>